<dbReference type="RefSeq" id="WP_159796117.1">
    <property type="nucleotide sequence ID" value="NZ_WTYM01000050.1"/>
</dbReference>
<dbReference type="EMBL" id="WTYM01000050">
    <property type="protein sequence ID" value="MXO60375.1"/>
    <property type="molecule type" value="Genomic_DNA"/>
</dbReference>
<evidence type="ECO:0000313" key="2">
    <source>
        <dbReference type="Proteomes" id="UP000433652"/>
    </source>
</evidence>
<evidence type="ECO:0000313" key="1">
    <source>
        <dbReference type="EMBL" id="MXO60375.1"/>
    </source>
</evidence>
<name>A0A6I4SWH5_9SPHN</name>
<gene>
    <name evidence="1" type="ORF">GRI89_12580</name>
</gene>
<dbReference type="AlphaFoldDB" id="A0A6I4SWH5"/>
<dbReference type="Proteomes" id="UP000433652">
    <property type="component" value="Unassembled WGS sequence"/>
</dbReference>
<accession>A0A6I4SWH5</accession>
<sequence>MKVPAKMTAQIICLAMHRAAQDQSRVLSSSNALQMGLVSERRKHPREGKLRTDRRSELRYRLDGKLTPEVTFEGRKLALANVSRNGIMVRATLRTKMPARILITPVGRSPLSAKLVWKREGLVGLEVPIV</sequence>
<keyword evidence="2" id="KW-1185">Reference proteome</keyword>
<evidence type="ECO:0008006" key="3">
    <source>
        <dbReference type="Google" id="ProtNLM"/>
    </source>
</evidence>
<organism evidence="1 2">
    <name type="scientific">Croceibacterium salegens</name>
    <dbReference type="NCBI Taxonomy" id="1737568"/>
    <lineage>
        <taxon>Bacteria</taxon>
        <taxon>Pseudomonadati</taxon>
        <taxon>Pseudomonadota</taxon>
        <taxon>Alphaproteobacteria</taxon>
        <taxon>Sphingomonadales</taxon>
        <taxon>Erythrobacteraceae</taxon>
        <taxon>Croceibacterium</taxon>
    </lineage>
</organism>
<protein>
    <recommendedName>
        <fullName evidence="3">PilZ domain-containing protein</fullName>
    </recommendedName>
</protein>
<reference evidence="1 2" key="1">
    <citation type="submission" date="2019-12" db="EMBL/GenBank/DDBJ databases">
        <title>Genomic-based taxomic classification of the family Erythrobacteraceae.</title>
        <authorList>
            <person name="Xu L."/>
        </authorList>
    </citation>
    <scope>NUCLEOTIDE SEQUENCE [LARGE SCALE GENOMIC DNA]</scope>
    <source>
        <strain evidence="1 2">MCCC 1K01500</strain>
    </source>
</reference>
<comment type="caution">
    <text evidence="1">The sequence shown here is derived from an EMBL/GenBank/DDBJ whole genome shotgun (WGS) entry which is preliminary data.</text>
</comment>
<proteinExistence type="predicted"/>
<dbReference type="OrthoDB" id="7391081at2"/>